<dbReference type="GO" id="GO:0030915">
    <property type="term" value="C:Smc5-Smc6 complex"/>
    <property type="evidence" value="ECO:0007669"/>
    <property type="project" value="InterPro"/>
</dbReference>
<dbReference type="GeneID" id="25914383"/>
<reference evidence="1 2" key="1">
    <citation type="submission" date="2011-02" db="EMBL/GenBank/DDBJ databases">
        <title>The Genome Sequence of Sphaeroforma arctica JP610.</title>
        <authorList>
            <consortium name="The Broad Institute Genome Sequencing Platform"/>
            <person name="Russ C."/>
            <person name="Cuomo C."/>
            <person name="Young S.K."/>
            <person name="Zeng Q."/>
            <person name="Gargeya S."/>
            <person name="Alvarado L."/>
            <person name="Berlin A."/>
            <person name="Chapman S.B."/>
            <person name="Chen Z."/>
            <person name="Freedman E."/>
            <person name="Gellesch M."/>
            <person name="Goldberg J."/>
            <person name="Griggs A."/>
            <person name="Gujja S."/>
            <person name="Heilman E."/>
            <person name="Heiman D."/>
            <person name="Howarth C."/>
            <person name="Mehta T."/>
            <person name="Neiman D."/>
            <person name="Pearson M."/>
            <person name="Roberts A."/>
            <person name="Saif S."/>
            <person name="Shea T."/>
            <person name="Shenoy N."/>
            <person name="Sisk P."/>
            <person name="Stolte C."/>
            <person name="Sykes S."/>
            <person name="White J."/>
            <person name="Yandava C."/>
            <person name="Burger G."/>
            <person name="Gray M.W."/>
            <person name="Holland P.W.H."/>
            <person name="King N."/>
            <person name="Lang F.B.F."/>
            <person name="Roger A.J."/>
            <person name="Ruiz-Trillo I."/>
            <person name="Haas B."/>
            <person name="Nusbaum C."/>
            <person name="Birren B."/>
        </authorList>
    </citation>
    <scope>NUCLEOTIDE SEQUENCE [LARGE SCALE GENOMIC DNA]</scope>
    <source>
        <strain evidence="1 2">JP610</strain>
    </source>
</reference>
<name>A0A0L0FA25_9EUKA</name>
<dbReference type="OrthoDB" id="185455at2759"/>
<dbReference type="RefSeq" id="XP_014147466.1">
    <property type="nucleotide sequence ID" value="XM_014291991.1"/>
</dbReference>
<accession>A0A0L0FA25</accession>
<dbReference type="GO" id="GO:0004842">
    <property type="term" value="F:ubiquitin-protein transferase activity"/>
    <property type="evidence" value="ECO:0007669"/>
    <property type="project" value="TreeGrafter"/>
</dbReference>
<proteinExistence type="predicted"/>
<dbReference type="InterPro" id="IPR011513">
    <property type="entry name" value="Nse1"/>
</dbReference>
<dbReference type="GO" id="GO:0005634">
    <property type="term" value="C:nucleus"/>
    <property type="evidence" value="ECO:0007669"/>
    <property type="project" value="TreeGrafter"/>
</dbReference>
<gene>
    <name evidence="1" type="ORF">SARC_13879</name>
</gene>
<dbReference type="PANTHER" id="PTHR20973">
    <property type="entry name" value="NON-SMC ELEMENT 1-RELATED"/>
    <property type="match status" value="1"/>
</dbReference>
<sequence>MAMIINSDEGKTTTLEVLRKGDTLERKFATKSEMEDTIMYLLKHAWLEKDDKLNLILGARSHMEMSVWIRSNLNSPDAKKCGLCKHMAIL</sequence>
<dbReference type="AlphaFoldDB" id="A0A0L0FA25"/>
<organism evidence="1 2">
    <name type="scientific">Sphaeroforma arctica JP610</name>
    <dbReference type="NCBI Taxonomy" id="667725"/>
    <lineage>
        <taxon>Eukaryota</taxon>
        <taxon>Ichthyosporea</taxon>
        <taxon>Ichthyophonida</taxon>
        <taxon>Sphaeroforma</taxon>
    </lineage>
</organism>
<feature type="non-terminal residue" evidence="1">
    <location>
        <position position="90"/>
    </location>
</feature>
<evidence type="ECO:0000313" key="1">
    <source>
        <dbReference type="EMBL" id="KNC73564.1"/>
    </source>
</evidence>
<dbReference type="EMBL" id="KQ245457">
    <property type="protein sequence ID" value="KNC73564.1"/>
    <property type="molecule type" value="Genomic_DNA"/>
</dbReference>
<dbReference type="GO" id="GO:0000724">
    <property type="term" value="P:double-strand break repair via homologous recombination"/>
    <property type="evidence" value="ECO:0007669"/>
    <property type="project" value="TreeGrafter"/>
</dbReference>
<protein>
    <submittedName>
        <fullName evidence="1">Uncharacterized protein</fullName>
    </submittedName>
</protein>
<dbReference type="PANTHER" id="PTHR20973:SF0">
    <property type="entry name" value="NON-STRUCTURAL MAINTENANCE OF CHROMOSOMES ELEMENT 1 HOMOLOG"/>
    <property type="match status" value="1"/>
</dbReference>
<dbReference type="Proteomes" id="UP000054560">
    <property type="component" value="Unassembled WGS sequence"/>
</dbReference>
<keyword evidence="2" id="KW-1185">Reference proteome</keyword>
<dbReference type="InterPro" id="IPR036388">
    <property type="entry name" value="WH-like_DNA-bd_sf"/>
</dbReference>
<dbReference type="Gene3D" id="1.10.10.10">
    <property type="entry name" value="Winged helix-like DNA-binding domain superfamily/Winged helix DNA-binding domain"/>
    <property type="match status" value="1"/>
</dbReference>
<evidence type="ECO:0000313" key="2">
    <source>
        <dbReference type="Proteomes" id="UP000054560"/>
    </source>
</evidence>